<dbReference type="Gene3D" id="1.10.3210.10">
    <property type="entry name" value="Hypothetical protein af1432"/>
    <property type="match status" value="1"/>
</dbReference>
<sequence length="177" mass="20839">MLDRLAVLDEILEHHANVLGRDFHPYRNHTYRVANFHWCMLPGTVHDLYVLSVAVAFHDLGIWTAGTFDYLAPSEALARQYLLEQERPELVPVVVAMISEHHRISRVPPDQDRRIEAFRRADWIDVSLGLLRFDLHPDDFTRAVERFPRLGFHLRLVQFSLRHGLRHPLRPLPMMKR</sequence>
<organism evidence="1 2">
    <name type="scientific">Stenotrophomonas rhizophila</name>
    <dbReference type="NCBI Taxonomy" id="216778"/>
    <lineage>
        <taxon>Bacteria</taxon>
        <taxon>Pseudomonadati</taxon>
        <taxon>Pseudomonadota</taxon>
        <taxon>Gammaproteobacteria</taxon>
        <taxon>Lysobacterales</taxon>
        <taxon>Lysobacteraceae</taxon>
        <taxon>Stenotrophomonas</taxon>
    </lineage>
</organism>
<comment type="caution">
    <text evidence="1">The sequence shown here is derived from an EMBL/GenBank/DDBJ whole genome shotgun (WGS) entry which is preliminary data.</text>
</comment>
<gene>
    <name evidence="1" type="ORF">QE424_003498</name>
</gene>
<dbReference type="SUPFAM" id="SSF109604">
    <property type="entry name" value="HD-domain/PDEase-like"/>
    <property type="match status" value="1"/>
</dbReference>
<dbReference type="RefSeq" id="WP_307107712.1">
    <property type="nucleotide sequence ID" value="NZ_JAUTAS010000001.1"/>
</dbReference>
<accession>A0AAP5AKE5</accession>
<dbReference type="Proteomes" id="UP001226084">
    <property type="component" value="Unassembled WGS sequence"/>
</dbReference>
<evidence type="ECO:0000313" key="2">
    <source>
        <dbReference type="Proteomes" id="UP001226084"/>
    </source>
</evidence>
<evidence type="ECO:0008006" key="3">
    <source>
        <dbReference type="Google" id="ProtNLM"/>
    </source>
</evidence>
<dbReference type="EMBL" id="JAUTAS010000001">
    <property type="protein sequence ID" value="MDQ1110339.1"/>
    <property type="molecule type" value="Genomic_DNA"/>
</dbReference>
<name>A0AAP5AKE5_9GAMM</name>
<reference evidence="1" key="1">
    <citation type="submission" date="2023-07" db="EMBL/GenBank/DDBJ databases">
        <title>Functional and genomic diversity of the sorghum phyllosphere microbiome.</title>
        <authorList>
            <person name="Shade A."/>
        </authorList>
    </citation>
    <scope>NUCLEOTIDE SEQUENCE</scope>
    <source>
        <strain evidence="1">SORGH_AS_0457</strain>
    </source>
</reference>
<proteinExistence type="predicted"/>
<protein>
    <recommendedName>
        <fullName evidence="3">Phosphohydrolase</fullName>
    </recommendedName>
</protein>
<evidence type="ECO:0000313" key="1">
    <source>
        <dbReference type="EMBL" id="MDQ1110339.1"/>
    </source>
</evidence>
<dbReference type="AlphaFoldDB" id="A0AAP5AKE5"/>